<evidence type="ECO:0000256" key="1">
    <source>
        <dbReference type="ARBA" id="ARBA00004370"/>
    </source>
</evidence>
<dbReference type="CDD" id="cd07302">
    <property type="entry name" value="CHD"/>
    <property type="match status" value="1"/>
</dbReference>
<dbReference type="Pfam" id="PF00211">
    <property type="entry name" value="Guanylate_cyc"/>
    <property type="match status" value="1"/>
</dbReference>
<dbReference type="InterPro" id="IPR029787">
    <property type="entry name" value="Nucleotide_cyclase"/>
</dbReference>
<protein>
    <recommendedName>
        <fullName evidence="9">Guanylate cyclase domain-containing protein</fullName>
    </recommendedName>
</protein>
<dbReference type="SUPFAM" id="SSF55073">
    <property type="entry name" value="Nucleotide cyclase"/>
    <property type="match status" value="1"/>
</dbReference>
<feature type="region of interest" description="Disordered" evidence="7">
    <location>
        <begin position="757"/>
        <end position="781"/>
    </location>
</feature>
<sequence length="781" mass="82077">MNKDLGNFLTNIFNHNDNPYYKFESNQPPTASHRSAMADDGPYEPLFAPTDPFFNQNVPFARASDAGLNSARASKAGGPAPSLKEQPLEKQTSLLHQSSGYLKQATSGFMRWQSRRAFWSAVDPAAAPQPPTVTVACANTRSATAYWFKTLWDISRRHRSVILAPLLLACALIAGGLAGVILSAQHTEQRARDNTATVAWQEASTLELLVNARLLQPGAALSGLAREQPQMGLLNQALPSVLPRLLQPQAAAIPVRQIVLAPFGIVNTSYSPPPTASNGQPAPSAAGGSLFSVGGSVWGSGAGGGAASAAALAVQKRLPVVATVTTAATVSTGGLPDVLLVSYHPVFVSGVSAGETWGNAVPSDATLNAICASGNCYDAGSGTKLWGFAVVVASLTAMAATPEAGLLSLAGGGYRYRFAVLPSGGAEWVQVSASQPPPRGRRSMATVPVQLAGPWEGTAAAAAAGTEGQLLVDHDDGWQVNWEGPLIAVVILVSLALSSFLLAVLFNYWRHVGMLQAMLPEKVIRVLDTGSNYYQHFDCVTVLYADVVRYTAAKSQQLQGGDGAGAVPTQEVVKALNDVHAMYESIIRKYGLVRIQRSGESFLCVGGCPTPDEPVAVAMRVASCARELLLATSRFRGSGGFRVQIRMGLHSGPAVAAVVGSKMPRFSLFGDVVDVAYYMEATSRIMAVHVSERTSQLLTSANDPLLQLTPRGRLDIIGQGHMNTSWLRLDQLPDPAAPATADERKNERDTATMPSAAATIVTGPQDLGPVGRSGGGGGRVL</sequence>
<dbReference type="GO" id="GO:0005886">
    <property type="term" value="C:plasma membrane"/>
    <property type="evidence" value="ECO:0007669"/>
    <property type="project" value="TreeGrafter"/>
</dbReference>
<evidence type="ECO:0000256" key="7">
    <source>
        <dbReference type="SAM" id="MobiDB-lite"/>
    </source>
</evidence>
<dbReference type="GO" id="GO:0004016">
    <property type="term" value="F:adenylate cyclase activity"/>
    <property type="evidence" value="ECO:0007669"/>
    <property type="project" value="TreeGrafter"/>
</dbReference>
<proteinExistence type="predicted"/>
<evidence type="ECO:0000256" key="3">
    <source>
        <dbReference type="ARBA" id="ARBA00022741"/>
    </source>
</evidence>
<comment type="caution">
    <text evidence="10">The sequence shown here is derived from an EMBL/GenBank/DDBJ whole genome shotgun (WGS) entry which is preliminary data.</text>
</comment>
<reference evidence="10 11" key="1">
    <citation type="journal article" date="2023" name="Commun. Biol.">
        <title>Reorganization of the ancestral sex-determining regions during the evolution of trioecy in Pleodorina starrii.</title>
        <authorList>
            <person name="Takahashi K."/>
            <person name="Suzuki S."/>
            <person name="Kawai-Toyooka H."/>
            <person name="Yamamoto K."/>
            <person name="Hamaji T."/>
            <person name="Ootsuki R."/>
            <person name="Yamaguchi H."/>
            <person name="Kawachi M."/>
            <person name="Higashiyama T."/>
            <person name="Nozaki H."/>
        </authorList>
    </citation>
    <scope>NUCLEOTIDE SEQUENCE [LARGE SCALE GENOMIC DNA]</scope>
    <source>
        <strain evidence="10 11">NIES-4479</strain>
    </source>
</reference>
<keyword evidence="3" id="KW-0547">Nucleotide-binding</keyword>
<dbReference type="PANTHER" id="PTHR11920">
    <property type="entry name" value="GUANYLYL CYCLASE"/>
    <property type="match status" value="1"/>
</dbReference>
<dbReference type="EMBL" id="BRXU01000006">
    <property type="protein sequence ID" value="GLC52733.1"/>
    <property type="molecule type" value="Genomic_DNA"/>
</dbReference>
<dbReference type="GO" id="GO:0004383">
    <property type="term" value="F:guanylate cyclase activity"/>
    <property type="evidence" value="ECO:0007669"/>
    <property type="project" value="TreeGrafter"/>
</dbReference>
<accession>A0A9W6BJ20</accession>
<organism evidence="10 11">
    <name type="scientific">Pleodorina starrii</name>
    <dbReference type="NCBI Taxonomy" id="330485"/>
    <lineage>
        <taxon>Eukaryota</taxon>
        <taxon>Viridiplantae</taxon>
        <taxon>Chlorophyta</taxon>
        <taxon>core chlorophytes</taxon>
        <taxon>Chlorophyceae</taxon>
        <taxon>CS clade</taxon>
        <taxon>Chlamydomonadales</taxon>
        <taxon>Volvocaceae</taxon>
        <taxon>Pleodorina</taxon>
    </lineage>
</organism>
<keyword evidence="2 8" id="KW-0812">Transmembrane</keyword>
<evidence type="ECO:0000256" key="5">
    <source>
        <dbReference type="ARBA" id="ARBA00023136"/>
    </source>
</evidence>
<dbReference type="PROSITE" id="PS50125">
    <property type="entry name" value="GUANYLATE_CYCLASE_2"/>
    <property type="match status" value="1"/>
</dbReference>
<dbReference type="GO" id="GO:0007168">
    <property type="term" value="P:receptor guanylyl cyclase signaling pathway"/>
    <property type="evidence" value="ECO:0007669"/>
    <property type="project" value="TreeGrafter"/>
</dbReference>
<evidence type="ECO:0000259" key="9">
    <source>
        <dbReference type="PROSITE" id="PS50125"/>
    </source>
</evidence>
<gene>
    <name evidence="10" type="primary">PLESTMB000198</name>
    <name evidence="10" type="ORF">PLESTB_000662100</name>
</gene>
<feature type="compositionally biased region" description="Gly residues" evidence="7">
    <location>
        <begin position="771"/>
        <end position="781"/>
    </location>
</feature>
<comment type="subcellular location">
    <subcellularLocation>
        <location evidence="1">Membrane</location>
    </subcellularLocation>
</comment>
<dbReference type="SMART" id="SM00044">
    <property type="entry name" value="CYCc"/>
    <property type="match status" value="1"/>
</dbReference>
<keyword evidence="5 8" id="KW-0472">Membrane</keyword>
<dbReference type="Proteomes" id="UP001165080">
    <property type="component" value="Unassembled WGS sequence"/>
</dbReference>
<evidence type="ECO:0000256" key="4">
    <source>
        <dbReference type="ARBA" id="ARBA00022989"/>
    </source>
</evidence>
<dbReference type="InterPro" id="IPR050401">
    <property type="entry name" value="Cyclic_nucleotide_synthase"/>
</dbReference>
<evidence type="ECO:0000256" key="6">
    <source>
        <dbReference type="ARBA" id="ARBA00023239"/>
    </source>
</evidence>
<feature type="region of interest" description="Disordered" evidence="7">
    <location>
        <begin position="733"/>
        <end position="752"/>
    </location>
</feature>
<dbReference type="Gene3D" id="3.30.70.1230">
    <property type="entry name" value="Nucleotide cyclase"/>
    <property type="match status" value="1"/>
</dbReference>
<feature type="transmembrane region" description="Helical" evidence="8">
    <location>
        <begin position="486"/>
        <end position="509"/>
    </location>
</feature>
<dbReference type="PANTHER" id="PTHR11920:SF335">
    <property type="entry name" value="GUANYLATE CYCLASE"/>
    <property type="match status" value="1"/>
</dbReference>
<dbReference type="AlphaFoldDB" id="A0A9W6BJ20"/>
<feature type="domain" description="Guanylate cyclase" evidence="9">
    <location>
        <begin position="541"/>
        <end position="680"/>
    </location>
</feature>
<keyword evidence="11" id="KW-1185">Reference proteome</keyword>
<evidence type="ECO:0000256" key="8">
    <source>
        <dbReference type="SAM" id="Phobius"/>
    </source>
</evidence>
<evidence type="ECO:0000313" key="10">
    <source>
        <dbReference type="EMBL" id="GLC52733.1"/>
    </source>
</evidence>
<feature type="compositionally biased region" description="Polar residues" evidence="7">
    <location>
        <begin position="24"/>
        <end position="33"/>
    </location>
</feature>
<dbReference type="GO" id="GO:0035556">
    <property type="term" value="P:intracellular signal transduction"/>
    <property type="evidence" value="ECO:0007669"/>
    <property type="project" value="InterPro"/>
</dbReference>
<dbReference type="GO" id="GO:0000166">
    <property type="term" value="F:nucleotide binding"/>
    <property type="evidence" value="ECO:0007669"/>
    <property type="project" value="UniProtKB-KW"/>
</dbReference>
<feature type="transmembrane region" description="Helical" evidence="8">
    <location>
        <begin position="161"/>
        <end position="182"/>
    </location>
</feature>
<keyword evidence="6" id="KW-0456">Lyase</keyword>
<evidence type="ECO:0000256" key="2">
    <source>
        <dbReference type="ARBA" id="ARBA00022692"/>
    </source>
</evidence>
<feature type="region of interest" description="Disordered" evidence="7">
    <location>
        <begin position="23"/>
        <end position="42"/>
    </location>
</feature>
<name>A0A9W6BJ20_9CHLO</name>
<dbReference type="InterPro" id="IPR001054">
    <property type="entry name" value="A/G_cyclase"/>
</dbReference>
<evidence type="ECO:0000313" key="11">
    <source>
        <dbReference type="Proteomes" id="UP001165080"/>
    </source>
</evidence>
<dbReference type="GO" id="GO:0001653">
    <property type="term" value="F:peptide receptor activity"/>
    <property type="evidence" value="ECO:0007669"/>
    <property type="project" value="TreeGrafter"/>
</dbReference>
<feature type="compositionally biased region" description="Basic and acidic residues" evidence="7">
    <location>
        <begin position="741"/>
        <end position="750"/>
    </location>
</feature>
<keyword evidence="4 8" id="KW-1133">Transmembrane helix</keyword>